<dbReference type="AlphaFoldDB" id="A0AAD1X3S3"/>
<evidence type="ECO:0000313" key="2">
    <source>
        <dbReference type="Proteomes" id="UP001295684"/>
    </source>
</evidence>
<gene>
    <name evidence="1" type="ORF">ECRASSUSDP1_LOCUS901</name>
</gene>
<comment type="caution">
    <text evidence="1">The sequence shown here is derived from an EMBL/GenBank/DDBJ whole genome shotgun (WGS) entry which is preliminary data.</text>
</comment>
<keyword evidence="2" id="KW-1185">Reference proteome</keyword>
<dbReference type="EMBL" id="CAMPGE010000848">
    <property type="protein sequence ID" value="CAI2359609.1"/>
    <property type="molecule type" value="Genomic_DNA"/>
</dbReference>
<evidence type="ECO:0000313" key="1">
    <source>
        <dbReference type="EMBL" id="CAI2359609.1"/>
    </source>
</evidence>
<reference evidence="1" key="1">
    <citation type="submission" date="2023-07" db="EMBL/GenBank/DDBJ databases">
        <authorList>
            <consortium name="AG Swart"/>
            <person name="Singh M."/>
            <person name="Singh A."/>
            <person name="Seah K."/>
            <person name="Emmerich C."/>
        </authorList>
    </citation>
    <scope>NUCLEOTIDE SEQUENCE</scope>
    <source>
        <strain evidence="1">DP1</strain>
    </source>
</reference>
<protein>
    <submittedName>
        <fullName evidence="1">Uncharacterized protein</fullName>
    </submittedName>
</protein>
<dbReference type="Proteomes" id="UP001295684">
    <property type="component" value="Unassembled WGS sequence"/>
</dbReference>
<proteinExistence type="predicted"/>
<sequence length="50" mass="6024">MYLARLEERRLQNEITRDQHFTGLVINFDQKSCRIVSYFNHDNCFLMIGS</sequence>
<accession>A0AAD1X3S3</accession>
<name>A0AAD1X3S3_EUPCR</name>
<organism evidence="1 2">
    <name type="scientific">Euplotes crassus</name>
    <dbReference type="NCBI Taxonomy" id="5936"/>
    <lineage>
        <taxon>Eukaryota</taxon>
        <taxon>Sar</taxon>
        <taxon>Alveolata</taxon>
        <taxon>Ciliophora</taxon>
        <taxon>Intramacronucleata</taxon>
        <taxon>Spirotrichea</taxon>
        <taxon>Hypotrichia</taxon>
        <taxon>Euplotida</taxon>
        <taxon>Euplotidae</taxon>
        <taxon>Moneuplotes</taxon>
    </lineage>
</organism>